<evidence type="ECO:0000313" key="3">
    <source>
        <dbReference type="Proteomes" id="UP000236291"/>
    </source>
</evidence>
<dbReference type="ExpressionAtlas" id="A0A2K3LXK7">
    <property type="expression patterns" value="baseline"/>
</dbReference>
<feature type="compositionally biased region" description="Basic and acidic residues" evidence="1">
    <location>
        <begin position="98"/>
        <end position="108"/>
    </location>
</feature>
<proteinExistence type="predicted"/>
<organism evidence="2 3">
    <name type="scientific">Trifolium pratense</name>
    <name type="common">Red clover</name>
    <dbReference type="NCBI Taxonomy" id="57577"/>
    <lineage>
        <taxon>Eukaryota</taxon>
        <taxon>Viridiplantae</taxon>
        <taxon>Streptophyta</taxon>
        <taxon>Embryophyta</taxon>
        <taxon>Tracheophyta</taxon>
        <taxon>Spermatophyta</taxon>
        <taxon>Magnoliopsida</taxon>
        <taxon>eudicotyledons</taxon>
        <taxon>Gunneridae</taxon>
        <taxon>Pentapetalae</taxon>
        <taxon>rosids</taxon>
        <taxon>fabids</taxon>
        <taxon>Fabales</taxon>
        <taxon>Fabaceae</taxon>
        <taxon>Papilionoideae</taxon>
        <taxon>50 kb inversion clade</taxon>
        <taxon>NPAAA clade</taxon>
        <taxon>Hologalegina</taxon>
        <taxon>IRL clade</taxon>
        <taxon>Trifolieae</taxon>
        <taxon>Trifolium</taxon>
    </lineage>
</organism>
<feature type="compositionally biased region" description="Low complexity" evidence="1">
    <location>
        <begin position="191"/>
        <end position="221"/>
    </location>
</feature>
<dbReference type="EMBL" id="ASHM01043756">
    <property type="protein sequence ID" value="PNX83268.1"/>
    <property type="molecule type" value="Genomic_DNA"/>
</dbReference>
<sequence>MEVPLESEKKKSSSEAVKTASIGSVSTRKRVEAPNASDSGSVTKRSGSGGGSVSSVPRRNSTGGLAAQRSSLSSDGRNKTAVNAKSVSSNSNSPVTESVRRSLPEIRRSSISALHAGKPVAGSPVGSGLRTSAVFGSSSSKTEAVKRPLNKPALSVSASSSSTRDRVGSSTVDGSGGSTGGSVRKTVAKFSSPSARSPSLSAGLRAGSSLSSSSDRSSGLSGRRKVATPDSRNSRFIVLPQIEVKAGDDL</sequence>
<dbReference type="AlphaFoldDB" id="A0A2K3LXK7"/>
<feature type="non-terminal residue" evidence="2">
    <location>
        <position position="250"/>
    </location>
</feature>
<feature type="region of interest" description="Disordered" evidence="1">
    <location>
        <begin position="1"/>
        <end position="234"/>
    </location>
</feature>
<feature type="compositionally biased region" description="Low complexity" evidence="1">
    <location>
        <begin position="155"/>
        <end position="173"/>
    </location>
</feature>
<protein>
    <submittedName>
        <fullName evidence="2">Uncharacterized protein</fullName>
    </submittedName>
</protein>
<evidence type="ECO:0000313" key="2">
    <source>
        <dbReference type="EMBL" id="PNX83268.1"/>
    </source>
</evidence>
<reference evidence="2 3" key="2">
    <citation type="journal article" date="2017" name="Front. Plant Sci.">
        <title>Gene Classification and Mining of Molecular Markers Useful in Red Clover (Trifolium pratense) Breeding.</title>
        <authorList>
            <person name="Istvanek J."/>
            <person name="Dluhosova J."/>
            <person name="Dluhos P."/>
            <person name="Patkova L."/>
            <person name="Nedelnik J."/>
            <person name="Repkova J."/>
        </authorList>
    </citation>
    <scope>NUCLEOTIDE SEQUENCE [LARGE SCALE GENOMIC DNA]</scope>
    <source>
        <strain evidence="3">cv. Tatra</strain>
        <tissue evidence="2">Young leaves</tissue>
    </source>
</reference>
<gene>
    <name evidence="2" type="ORF">L195_g039308</name>
</gene>
<reference evidence="2 3" key="1">
    <citation type="journal article" date="2014" name="Am. J. Bot.">
        <title>Genome assembly and annotation for red clover (Trifolium pratense; Fabaceae).</title>
        <authorList>
            <person name="Istvanek J."/>
            <person name="Jaros M."/>
            <person name="Krenek A."/>
            <person name="Repkova J."/>
        </authorList>
    </citation>
    <scope>NUCLEOTIDE SEQUENCE [LARGE SCALE GENOMIC DNA]</scope>
    <source>
        <strain evidence="3">cv. Tatra</strain>
        <tissue evidence="2">Young leaves</tissue>
    </source>
</reference>
<dbReference type="STRING" id="57577.A0A2K3LXK7"/>
<comment type="caution">
    <text evidence="2">The sequence shown here is derived from an EMBL/GenBank/DDBJ whole genome shotgun (WGS) entry which is preliminary data.</text>
</comment>
<name>A0A2K3LXK7_TRIPR</name>
<feature type="compositionally biased region" description="Basic and acidic residues" evidence="1">
    <location>
        <begin position="1"/>
        <end position="13"/>
    </location>
</feature>
<feature type="compositionally biased region" description="Low complexity" evidence="1">
    <location>
        <begin position="82"/>
        <end position="97"/>
    </location>
</feature>
<dbReference type="Proteomes" id="UP000236291">
    <property type="component" value="Unassembled WGS sequence"/>
</dbReference>
<accession>A0A2K3LXK7</accession>
<evidence type="ECO:0000256" key="1">
    <source>
        <dbReference type="SAM" id="MobiDB-lite"/>
    </source>
</evidence>